<feature type="domain" description="Peptidase C1A papain C-terminal" evidence="2">
    <location>
        <begin position="1"/>
        <end position="162"/>
    </location>
</feature>
<proteinExistence type="inferred from homology"/>
<dbReference type="Pfam" id="PF00112">
    <property type="entry name" value="Peptidase_C1"/>
    <property type="match status" value="1"/>
</dbReference>
<reference evidence="3" key="1">
    <citation type="submission" date="2021-04" db="EMBL/GenBank/DDBJ databases">
        <title>Genome sequence of Woronichinia naegeliana from Washington state freshwater lake bloom.</title>
        <authorList>
            <person name="Dreher T.W."/>
        </authorList>
    </citation>
    <scope>NUCLEOTIDE SEQUENCE</scope>
    <source>
        <strain evidence="3">WA131</strain>
    </source>
</reference>
<dbReference type="PRINTS" id="PR00705">
    <property type="entry name" value="PAPAIN"/>
</dbReference>
<dbReference type="Gene3D" id="3.90.70.10">
    <property type="entry name" value="Cysteine proteinases"/>
    <property type="match status" value="1"/>
</dbReference>
<accession>A0A977PY13</accession>
<dbReference type="AlphaFoldDB" id="A0A977PY13"/>
<dbReference type="GO" id="GO:0008234">
    <property type="term" value="F:cysteine-type peptidase activity"/>
    <property type="evidence" value="ECO:0007669"/>
    <property type="project" value="InterPro"/>
</dbReference>
<dbReference type="GO" id="GO:0006508">
    <property type="term" value="P:proteolysis"/>
    <property type="evidence" value="ECO:0007669"/>
    <property type="project" value="InterPro"/>
</dbReference>
<dbReference type="PROSITE" id="PS00139">
    <property type="entry name" value="THIOL_PROTEASE_CYS"/>
    <property type="match status" value="1"/>
</dbReference>
<dbReference type="InterPro" id="IPR038765">
    <property type="entry name" value="Papain-like_cys_pep_sf"/>
</dbReference>
<dbReference type="InterPro" id="IPR000668">
    <property type="entry name" value="Peptidase_C1A_C"/>
</dbReference>
<dbReference type="InterPro" id="IPR013128">
    <property type="entry name" value="Peptidase_C1A"/>
</dbReference>
<evidence type="ECO:0000256" key="1">
    <source>
        <dbReference type="ARBA" id="ARBA00008455"/>
    </source>
</evidence>
<dbReference type="PANTHER" id="PTHR12411">
    <property type="entry name" value="CYSTEINE PROTEASE FAMILY C1-RELATED"/>
    <property type="match status" value="1"/>
</dbReference>
<comment type="similarity">
    <text evidence="1">Belongs to the peptidase C1 family.</text>
</comment>
<protein>
    <recommendedName>
        <fullName evidence="2">Peptidase C1A papain C-terminal domain-containing protein</fullName>
    </recommendedName>
</protein>
<dbReference type="SUPFAM" id="SSF54001">
    <property type="entry name" value="Cysteine proteinases"/>
    <property type="match status" value="1"/>
</dbReference>
<evidence type="ECO:0000259" key="2">
    <source>
        <dbReference type="SMART" id="SM00645"/>
    </source>
</evidence>
<dbReference type="InterPro" id="IPR000169">
    <property type="entry name" value="Pept_cys_AS"/>
</dbReference>
<gene>
    <name evidence="3" type="ORF">KA717_12755</name>
</gene>
<sequence>MVTSVKDQGNCGSCWTFGTYASLESSILKAGGTAQDFSENHLKNYHGFDIGPCDGGLDLFSVAYLSRGDGPVDEIDDPYHDYDDRPSPGGIPRYYVGQTLWFDTDTEIKESLISLGALTTSMNWDDSFFNDATDTYYNPGTQGTGHSVAIVGWDDNKVVSGTAVKGAWLIRAC</sequence>
<organism evidence="3">
    <name type="scientific">Woronichinia naegeliana WA131</name>
    <dbReference type="NCBI Taxonomy" id="2824559"/>
    <lineage>
        <taxon>Bacteria</taxon>
        <taxon>Bacillati</taxon>
        <taxon>Cyanobacteriota</taxon>
        <taxon>Cyanophyceae</taxon>
        <taxon>Synechococcales</taxon>
        <taxon>Coelosphaeriaceae</taxon>
        <taxon>Woronichinia</taxon>
    </lineage>
</organism>
<dbReference type="PROSITE" id="PS00639">
    <property type="entry name" value="THIOL_PROTEASE_HIS"/>
    <property type="match status" value="1"/>
</dbReference>
<dbReference type="SMART" id="SM00645">
    <property type="entry name" value="Pept_C1"/>
    <property type="match status" value="1"/>
</dbReference>
<dbReference type="EMBL" id="CP073041">
    <property type="protein sequence ID" value="UXE63414.1"/>
    <property type="molecule type" value="Genomic_DNA"/>
</dbReference>
<name>A0A977PY13_9CYAN</name>
<dbReference type="CDD" id="cd02619">
    <property type="entry name" value="Peptidase_C1"/>
    <property type="match status" value="1"/>
</dbReference>
<evidence type="ECO:0000313" key="3">
    <source>
        <dbReference type="EMBL" id="UXE63414.1"/>
    </source>
</evidence>
<dbReference type="InterPro" id="IPR025660">
    <property type="entry name" value="Pept_his_AS"/>
</dbReference>
<dbReference type="KEGG" id="wna:KA717_12755"/>
<dbReference type="Proteomes" id="UP001065613">
    <property type="component" value="Chromosome"/>
</dbReference>